<evidence type="ECO:0000259" key="2">
    <source>
        <dbReference type="Pfam" id="PF00561"/>
    </source>
</evidence>
<dbReference type="AlphaFoldDB" id="A0A5C6X3Z1"/>
<accession>A0A5C6X3Z1</accession>
<proteinExistence type="inferred from homology"/>
<dbReference type="GO" id="GO:0047372">
    <property type="term" value="F:monoacylglycerol lipase activity"/>
    <property type="evidence" value="ECO:0007669"/>
    <property type="project" value="TreeGrafter"/>
</dbReference>
<dbReference type="InterPro" id="IPR000073">
    <property type="entry name" value="AB_hydrolase_1"/>
</dbReference>
<dbReference type="EMBL" id="VOSM01000067">
    <property type="protein sequence ID" value="TXD32737.1"/>
    <property type="molecule type" value="Genomic_DNA"/>
</dbReference>
<evidence type="ECO:0000313" key="3">
    <source>
        <dbReference type="EMBL" id="TXD32737.1"/>
    </source>
</evidence>
<dbReference type="InterPro" id="IPR029058">
    <property type="entry name" value="AB_hydrolase_fold"/>
</dbReference>
<comment type="similarity">
    <text evidence="1">Belongs to the AB hydrolase superfamily. AB hydrolase 4 family.</text>
</comment>
<evidence type="ECO:0000313" key="4">
    <source>
        <dbReference type="Proteomes" id="UP000321412"/>
    </source>
</evidence>
<dbReference type="GO" id="GO:0034338">
    <property type="term" value="F:short-chain carboxylesterase activity"/>
    <property type="evidence" value="ECO:0007669"/>
    <property type="project" value="TreeGrafter"/>
</dbReference>
<name>A0A5C6X3Z1_9DELT</name>
<dbReference type="InterPro" id="IPR050960">
    <property type="entry name" value="AB_hydrolase_4_sf"/>
</dbReference>
<dbReference type="Pfam" id="PF00561">
    <property type="entry name" value="Abhydrolase_1"/>
    <property type="match status" value="1"/>
</dbReference>
<feature type="domain" description="AB hydrolase-1" evidence="2">
    <location>
        <begin position="44"/>
        <end position="136"/>
    </location>
</feature>
<comment type="caution">
    <text evidence="3">The sequence shown here is derived from an EMBL/GenBank/DDBJ whole genome shotgun (WGS) entry which is preliminary data.</text>
</comment>
<dbReference type="OrthoDB" id="332676at2"/>
<dbReference type="PANTHER" id="PTHR10794:SF94">
    <property type="entry name" value="ESTERASE YHET-RELATED"/>
    <property type="match status" value="1"/>
</dbReference>
<dbReference type="Gene3D" id="3.40.50.1820">
    <property type="entry name" value="alpha/beta hydrolase"/>
    <property type="match status" value="1"/>
</dbReference>
<reference evidence="3 4" key="1">
    <citation type="submission" date="2019-08" db="EMBL/GenBank/DDBJ databases">
        <title>Bradymonadales sp. TMQ4.</title>
        <authorList>
            <person name="Liang Q."/>
        </authorList>
    </citation>
    <scope>NUCLEOTIDE SEQUENCE [LARGE SCALE GENOMIC DNA]</scope>
    <source>
        <strain evidence="3 4">TMQ4</strain>
    </source>
</reference>
<organism evidence="3 4">
    <name type="scientific">Lujinxingia vulgaris</name>
    <dbReference type="NCBI Taxonomy" id="2600176"/>
    <lineage>
        <taxon>Bacteria</taxon>
        <taxon>Deltaproteobacteria</taxon>
        <taxon>Bradymonadales</taxon>
        <taxon>Lujinxingiaceae</taxon>
        <taxon>Lujinxingia</taxon>
    </lineage>
</organism>
<keyword evidence="3" id="KW-0378">Hydrolase</keyword>
<protein>
    <submittedName>
        <fullName evidence="3">Alpha/beta fold hydrolase</fullName>
    </submittedName>
</protein>
<gene>
    <name evidence="3" type="ORF">FRC98_20915</name>
</gene>
<sequence>MIVRPVARLGRWPSCSLTFQQYDGDCLLGTLNQADEAGAYPLGLLLHGLTGSENSLYMRSTAQTLLKEGWDVLRLNHRGAGPSGPLCRQSYHAGRSQDLRAVLSQLGQEFPALKRRGVFLVGYSLGANMILKFLGEGEFPLPIR</sequence>
<keyword evidence="4" id="KW-1185">Reference proteome</keyword>
<dbReference type="SUPFAM" id="SSF53474">
    <property type="entry name" value="alpha/beta-Hydrolases"/>
    <property type="match status" value="1"/>
</dbReference>
<dbReference type="PANTHER" id="PTHR10794">
    <property type="entry name" value="ABHYDROLASE DOMAIN-CONTAINING PROTEIN"/>
    <property type="match status" value="1"/>
</dbReference>
<feature type="non-terminal residue" evidence="3">
    <location>
        <position position="144"/>
    </location>
</feature>
<evidence type="ECO:0000256" key="1">
    <source>
        <dbReference type="ARBA" id="ARBA00010884"/>
    </source>
</evidence>
<dbReference type="Proteomes" id="UP000321412">
    <property type="component" value="Unassembled WGS sequence"/>
</dbReference>